<dbReference type="Gramene" id="TRITD6Bv1G021340.1">
    <property type="protein sequence ID" value="TRITD6Bv1G021340.1"/>
    <property type="gene ID" value="TRITD6Bv1G021340"/>
</dbReference>
<dbReference type="EMBL" id="LT934122">
    <property type="protein sequence ID" value="VAI53978.1"/>
    <property type="molecule type" value="Genomic_DNA"/>
</dbReference>
<evidence type="ECO:0000313" key="2">
    <source>
        <dbReference type="EMBL" id="VAI53978.1"/>
    </source>
</evidence>
<dbReference type="PANTHER" id="PTHR33186">
    <property type="entry name" value="OS10G0136150 PROTEIN-RELATED"/>
    <property type="match status" value="1"/>
</dbReference>
<dbReference type="Pfam" id="PF23635">
    <property type="entry name" value="Beta-prop_AT5G49610-like"/>
    <property type="match status" value="1"/>
</dbReference>
<name>A0A9R0YEL6_TRITD</name>
<sequence length="161" mass="18262">MFTFGTISTEPAVLVGDSIYWILANCSSGILEFNFEMQRLAAIRVPHLYRDHFKLIKADSGGLGLLHISDFTMQVCNYDGVASWRLGRTIELDKLLPLNPYKDNIMLGAFAEENNMVFLWTLNGLYAIHLQSLEVKKLPETTNISHYYPFESVNTTGRVLL</sequence>
<evidence type="ECO:0000313" key="3">
    <source>
        <dbReference type="Proteomes" id="UP000324705"/>
    </source>
</evidence>
<accession>A0A9R0YEL6</accession>
<dbReference type="AlphaFoldDB" id="A0A9R0YEL6"/>
<evidence type="ECO:0000259" key="1">
    <source>
        <dbReference type="Pfam" id="PF23635"/>
    </source>
</evidence>
<dbReference type="Proteomes" id="UP000324705">
    <property type="component" value="Chromosome 6B"/>
</dbReference>
<feature type="domain" description="F-box protein AT5G49610-like beta-propeller" evidence="1">
    <location>
        <begin position="10"/>
        <end position="144"/>
    </location>
</feature>
<dbReference type="PANTHER" id="PTHR33186:SF13">
    <property type="entry name" value="OS10G0138300 PROTEIN"/>
    <property type="match status" value="1"/>
</dbReference>
<protein>
    <recommendedName>
        <fullName evidence="1">F-box protein AT5G49610-like beta-propeller domain-containing protein</fullName>
    </recommendedName>
</protein>
<organism evidence="2 3">
    <name type="scientific">Triticum turgidum subsp. durum</name>
    <name type="common">Durum wheat</name>
    <name type="synonym">Triticum durum</name>
    <dbReference type="NCBI Taxonomy" id="4567"/>
    <lineage>
        <taxon>Eukaryota</taxon>
        <taxon>Viridiplantae</taxon>
        <taxon>Streptophyta</taxon>
        <taxon>Embryophyta</taxon>
        <taxon>Tracheophyta</taxon>
        <taxon>Spermatophyta</taxon>
        <taxon>Magnoliopsida</taxon>
        <taxon>Liliopsida</taxon>
        <taxon>Poales</taxon>
        <taxon>Poaceae</taxon>
        <taxon>BOP clade</taxon>
        <taxon>Pooideae</taxon>
        <taxon>Triticodae</taxon>
        <taxon>Triticeae</taxon>
        <taxon>Triticinae</taxon>
        <taxon>Triticum</taxon>
    </lineage>
</organism>
<keyword evidence="3" id="KW-1185">Reference proteome</keyword>
<dbReference type="OMA" id="VEPGPHI"/>
<gene>
    <name evidence="2" type="ORF">TRITD_6Bv1G021340</name>
</gene>
<reference evidence="2 3" key="1">
    <citation type="submission" date="2017-09" db="EMBL/GenBank/DDBJ databases">
        <authorList>
            <consortium name="International Durum Wheat Genome Sequencing Consortium (IDWGSC)"/>
            <person name="Milanesi L."/>
        </authorList>
    </citation>
    <scope>NUCLEOTIDE SEQUENCE [LARGE SCALE GENOMIC DNA]</scope>
    <source>
        <strain evidence="3">cv. Svevo</strain>
    </source>
</reference>
<proteinExistence type="predicted"/>
<dbReference type="InterPro" id="IPR056594">
    <property type="entry name" value="AT5G49610-like_b-prop"/>
</dbReference>